<dbReference type="InterPro" id="IPR000504">
    <property type="entry name" value="RRM_dom"/>
</dbReference>
<feature type="domain" description="RRM" evidence="15">
    <location>
        <begin position="9"/>
        <end position="87"/>
    </location>
</feature>
<sequence length="308" mass="33977">WRMAVTNKRILYVGGLSEEVEEKILHAAFVPFGDLIDINIPLDYETEKHKGFAFVEFELAEDAAAAIDNMNDSELFGRTIRVNMARPQKVAKMKPVWSEDTWLKEHAGATLDNDNDEEGGETGGQKRSAEETTTTTEPASKKSKGNSQVYLDIKIGGRDAGRIVCELRADVVPRTAENFRCLCTHEKGFGFKGSSFHRIIPSFMCQGGDFTNHNGTGGKSIYGGKFNDENFVLKHTSPGTLSMANSGPNTNGSQFFICTEATEWLDNKHVVFGRVIDGMDVVRKMENLGSKSGKPVQKCMIADCGEYV</sequence>
<dbReference type="Gene3D" id="2.40.100.10">
    <property type="entry name" value="Cyclophilin-like"/>
    <property type="match status" value="1"/>
</dbReference>
<keyword evidence="7" id="KW-0697">Rotamase</keyword>
<evidence type="ECO:0000256" key="3">
    <source>
        <dbReference type="ARBA" id="ARBA00009483"/>
    </source>
</evidence>
<keyword evidence="9" id="KW-0539">Nucleus</keyword>
<dbReference type="PRINTS" id="PR00153">
    <property type="entry name" value="CSAPPISMRASE"/>
</dbReference>
<dbReference type="PIRSF" id="PIRSF001475">
    <property type="entry name" value="PPI_cyclophilin_E"/>
    <property type="match status" value="1"/>
</dbReference>
<dbReference type="EC" id="5.2.1.8" evidence="4"/>
<dbReference type="GO" id="GO:0005739">
    <property type="term" value="C:mitochondrion"/>
    <property type="evidence" value="ECO:0007669"/>
    <property type="project" value="TreeGrafter"/>
</dbReference>
<dbReference type="GO" id="GO:0003755">
    <property type="term" value="F:peptidyl-prolyl cis-trans isomerase activity"/>
    <property type="evidence" value="ECO:0007669"/>
    <property type="project" value="UniProtKB-KW"/>
</dbReference>
<evidence type="ECO:0000256" key="12">
    <source>
        <dbReference type="PROSITE-ProRule" id="PRU00176"/>
    </source>
</evidence>
<dbReference type="PANTHER" id="PTHR11071:SF561">
    <property type="entry name" value="PEPTIDYL-PROLYL CIS-TRANS ISOMERASE D-RELATED"/>
    <property type="match status" value="1"/>
</dbReference>
<evidence type="ECO:0000256" key="5">
    <source>
        <dbReference type="ARBA" id="ARBA00021137"/>
    </source>
</evidence>
<evidence type="ECO:0000256" key="2">
    <source>
        <dbReference type="ARBA" id="ARBA00004123"/>
    </source>
</evidence>
<dbReference type="GO" id="GO:0032991">
    <property type="term" value="C:protein-containing complex"/>
    <property type="evidence" value="ECO:0007669"/>
    <property type="project" value="UniProtKB-ARBA"/>
</dbReference>
<dbReference type="FunFam" id="3.30.70.330:FF:000776">
    <property type="entry name" value="Peptidyl-prolyl cis-trans isomerase E"/>
    <property type="match status" value="1"/>
</dbReference>
<evidence type="ECO:0000259" key="14">
    <source>
        <dbReference type="PROSITE" id="PS50072"/>
    </source>
</evidence>
<keyword evidence="6 12" id="KW-0694">RNA-binding</keyword>
<dbReference type="InterPro" id="IPR034168">
    <property type="entry name" value="PPIE_RRM"/>
</dbReference>
<dbReference type="InterPro" id="IPR035979">
    <property type="entry name" value="RBD_domain_sf"/>
</dbReference>
<protein>
    <recommendedName>
        <fullName evidence="5">Peptidyl-prolyl cis-trans isomerase E</fullName>
        <ecNumber evidence="4">5.2.1.8</ecNumber>
    </recommendedName>
    <alternativeName>
        <fullName evidence="11">Cyclophilin E</fullName>
    </alternativeName>
    <alternativeName>
        <fullName evidence="10">Rotamase E</fullName>
    </alternativeName>
</protein>
<dbReference type="Pfam" id="PF00160">
    <property type="entry name" value="Pro_isomerase"/>
    <property type="match status" value="1"/>
</dbReference>
<dbReference type="OrthoDB" id="193499at2759"/>
<dbReference type="SMART" id="SM00360">
    <property type="entry name" value="RRM"/>
    <property type="match status" value="1"/>
</dbReference>
<keyword evidence="17" id="KW-1185">Reference proteome</keyword>
<dbReference type="GO" id="GO:0016018">
    <property type="term" value="F:cyclosporin A binding"/>
    <property type="evidence" value="ECO:0007669"/>
    <property type="project" value="TreeGrafter"/>
</dbReference>
<dbReference type="EMBL" id="CAIIXF020000001">
    <property type="protein sequence ID" value="CAH1773618.1"/>
    <property type="molecule type" value="Genomic_DNA"/>
</dbReference>
<comment type="catalytic activity">
    <reaction evidence="1">
        <text>[protein]-peptidylproline (omega=180) = [protein]-peptidylproline (omega=0)</text>
        <dbReference type="Rhea" id="RHEA:16237"/>
        <dbReference type="Rhea" id="RHEA-COMP:10747"/>
        <dbReference type="Rhea" id="RHEA-COMP:10748"/>
        <dbReference type="ChEBI" id="CHEBI:83833"/>
        <dbReference type="ChEBI" id="CHEBI:83834"/>
        <dbReference type="EC" id="5.2.1.8"/>
    </reaction>
</comment>
<evidence type="ECO:0000259" key="15">
    <source>
        <dbReference type="PROSITE" id="PS50102"/>
    </source>
</evidence>
<feature type="domain" description="PPIase cyclophilin-type" evidence="14">
    <location>
        <begin position="150"/>
        <end position="306"/>
    </location>
</feature>
<dbReference type="SUPFAM" id="SSF50891">
    <property type="entry name" value="Cyclophilin-like"/>
    <property type="match status" value="1"/>
</dbReference>
<name>A0A8S4MYE3_OWEFU</name>
<evidence type="ECO:0000313" key="17">
    <source>
        <dbReference type="Proteomes" id="UP000749559"/>
    </source>
</evidence>
<evidence type="ECO:0000256" key="6">
    <source>
        <dbReference type="ARBA" id="ARBA00022884"/>
    </source>
</evidence>
<organism evidence="16 17">
    <name type="scientific">Owenia fusiformis</name>
    <name type="common">Polychaete worm</name>
    <dbReference type="NCBI Taxonomy" id="6347"/>
    <lineage>
        <taxon>Eukaryota</taxon>
        <taxon>Metazoa</taxon>
        <taxon>Spiralia</taxon>
        <taxon>Lophotrochozoa</taxon>
        <taxon>Annelida</taxon>
        <taxon>Polychaeta</taxon>
        <taxon>Sedentaria</taxon>
        <taxon>Canalipalpata</taxon>
        <taxon>Sabellida</taxon>
        <taxon>Oweniida</taxon>
        <taxon>Oweniidae</taxon>
        <taxon>Owenia</taxon>
    </lineage>
</organism>
<evidence type="ECO:0000256" key="1">
    <source>
        <dbReference type="ARBA" id="ARBA00000971"/>
    </source>
</evidence>
<dbReference type="GO" id="GO:0006457">
    <property type="term" value="P:protein folding"/>
    <property type="evidence" value="ECO:0007669"/>
    <property type="project" value="InterPro"/>
</dbReference>
<comment type="caution">
    <text evidence="16">The sequence shown here is derived from an EMBL/GenBank/DDBJ whole genome shotgun (WGS) entry which is preliminary data.</text>
</comment>
<evidence type="ECO:0000256" key="10">
    <source>
        <dbReference type="ARBA" id="ARBA00032204"/>
    </source>
</evidence>
<reference evidence="16" key="1">
    <citation type="submission" date="2022-03" db="EMBL/GenBank/DDBJ databases">
        <authorList>
            <person name="Martin C."/>
        </authorList>
    </citation>
    <scope>NUCLEOTIDE SEQUENCE</scope>
</reference>
<dbReference type="GO" id="GO:0000398">
    <property type="term" value="P:mRNA splicing, via spliceosome"/>
    <property type="evidence" value="ECO:0007669"/>
    <property type="project" value="UniProtKB-ARBA"/>
</dbReference>
<evidence type="ECO:0000256" key="13">
    <source>
        <dbReference type="SAM" id="MobiDB-lite"/>
    </source>
</evidence>
<evidence type="ECO:0000256" key="7">
    <source>
        <dbReference type="ARBA" id="ARBA00023110"/>
    </source>
</evidence>
<evidence type="ECO:0000256" key="9">
    <source>
        <dbReference type="ARBA" id="ARBA00023242"/>
    </source>
</evidence>
<dbReference type="Gene3D" id="3.30.70.330">
    <property type="match status" value="1"/>
</dbReference>
<accession>A0A8S4MYE3</accession>
<dbReference type="FunFam" id="2.40.100.10:FF:000010">
    <property type="entry name" value="Peptidyl-prolyl cis-trans isomerase E"/>
    <property type="match status" value="1"/>
</dbReference>
<dbReference type="InterPro" id="IPR002130">
    <property type="entry name" value="Cyclophilin-type_PPIase_dom"/>
</dbReference>
<dbReference type="InterPro" id="IPR029000">
    <property type="entry name" value="Cyclophilin-like_dom_sf"/>
</dbReference>
<dbReference type="CDD" id="cd01926">
    <property type="entry name" value="cyclophilin_ABH_like"/>
    <property type="match status" value="1"/>
</dbReference>
<feature type="non-terminal residue" evidence="16">
    <location>
        <position position="1"/>
    </location>
</feature>
<evidence type="ECO:0000256" key="8">
    <source>
        <dbReference type="ARBA" id="ARBA00023235"/>
    </source>
</evidence>
<evidence type="ECO:0000256" key="11">
    <source>
        <dbReference type="ARBA" id="ARBA00049785"/>
    </source>
</evidence>
<gene>
    <name evidence="16" type="ORF">OFUS_LOCUS1193</name>
</gene>
<evidence type="ECO:0000313" key="16">
    <source>
        <dbReference type="EMBL" id="CAH1773618.1"/>
    </source>
</evidence>
<dbReference type="Pfam" id="PF00076">
    <property type="entry name" value="RRM_1"/>
    <property type="match status" value="1"/>
</dbReference>
<dbReference type="GO" id="GO:0003723">
    <property type="term" value="F:RNA binding"/>
    <property type="evidence" value="ECO:0007669"/>
    <property type="project" value="UniProtKB-UniRule"/>
</dbReference>
<dbReference type="PANTHER" id="PTHR11071">
    <property type="entry name" value="PEPTIDYL-PROLYL CIS-TRANS ISOMERASE"/>
    <property type="match status" value="1"/>
</dbReference>
<dbReference type="SUPFAM" id="SSF54928">
    <property type="entry name" value="RNA-binding domain, RBD"/>
    <property type="match status" value="1"/>
</dbReference>
<dbReference type="Proteomes" id="UP000749559">
    <property type="component" value="Unassembled WGS sequence"/>
</dbReference>
<dbReference type="AlphaFoldDB" id="A0A8S4MYE3"/>
<proteinExistence type="inferred from homology"/>
<comment type="similarity">
    <text evidence="3">Belongs to the cyclophilin-type PPIase family. PPIase E subfamily.</text>
</comment>
<dbReference type="PROSITE" id="PS50072">
    <property type="entry name" value="CSA_PPIASE_2"/>
    <property type="match status" value="1"/>
</dbReference>
<dbReference type="InterPro" id="IPR020892">
    <property type="entry name" value="Cyclophilin-type_PPIase_CS"/>
</dbReference>
<dbReference type="InterPro" id="IPR012677">
    <property type="entry name" value="Nucleotide-bd_a/b_plait_sf"/>
</dbReference>
<dbReference type="InterPro" id="IPR016304">
    <property type="entry name" value="PPIE"/>
</dbReference>
<dbReference type="PROSITE" id="PS50102">
    <property type="entry name" value="RRM"/>
    <property type="match status" value="1"/>
</dbReference>
<keyword evidence="8" id="KW-0413">Isomerase</keyword>
<comment type="subcellular location">
    <subcellularLocation>
        <location evidence="2">Nucleus</location>
    </subcellularLocation>
</comment>
<dbReference type="CDD" id="cd12347">
    <property type="entry name" value="RRM_PPIE"/>
    <property type="match status" value="1"/>
</dbReference>
<feature type="region of interest" description="Disordered" evidence="13">
    <location>
        <begin position="108"/>
        <end position="144"/>
    </location>
</feature>
<dbReference type="GO" id="GO:0005634">
    <property type="term" value="C:nucleus"/>
    <property type="evidence" value="ECO:0007669"/>
    <property type="project" value="UniProtKB-SubCell"/>
</dbReference>
<evidence type="ECO:0000256" key="4">
    <source>
        <dbReference type="ARBA" id="ARBA00013194"/>
    </source>
</evidence>
<dbReference type="PROSITE" id="PS00170">
    <property type="entry name" value="CSA_PPIASE_1"/>
    <property type="match status" value="1"/>
</dbReference>